<gene>
    <name evidence="2" type="ORF">NQ314_020470</name>
</gene>
<comment type="caution">
    <text evidence="2">The sequence shown here is derived from an EMBL/GenBank/DDBJ whole genome shotgun (WGS) entry which is preliminary data.</text>
</comment>
<dbReference type="InterPro" id="IPR001173">
    <property type="entry name" value="Glyco_trans_2-like"/>
</dbReference>
<dbReference type="Pfam" id="PF13632">
    <property type="entry name" value="Glyco_trans_2_3"/>
    <property type="match status" value="1"/>
</dbReference>
<organism evidence="2 3">
    <name type="scientific">Rhamnusium bicolor</name>
    <dbReference type="NCBI Taxonomy" id="1586634"/>
    <lineage>
        <taxon>Eukaryota</taxon>
        <taxon>Metazoa</taxon>
        <taxon>Ecdysozoa</taxon>
        <taxon>Arthropoda</taxon>
        <taxon>Hexapoda</taxon>
        <taxon>Insecta</taxon>
        <taxon>Pterygota</taxon>
        <taxon>Neoptera</taxon>
        <taxon>Endopterygota</taxon>
        <taxon>Coleoptera</taxon>
        <taxon>Polyphaga</taxon>
        <taxon>Cucujiformia</taxon>
        <taxon>Chrysomeloidea</taxon>
        <taxon>Cerambycidae</taxon>
        <taxon>Lepturinae</taxon>
        <taxon>Rhagiini</taxon>
        <taxon>Rhamnusium</taxon>
    </lineage>
</organism>
<feature type="domain" description="Glycosyltransferase 2-like" evidence="1">
    <location>
        <begin position="169"/>
        <end position="252"/>
    </location>
</feature>
<dbReference type="Proteomes" id="UP001162156">
    <property type="component" value="Unassembled WGS sequence"/>
</dbReference>
<evidence type="ECO:0000313" key="3">
    <source>
        <dbReference type="Proteomes" id="UP001162156"/>
    </source>
</evidence>
<dbReference type="PANTHER" id="PTHR16779:SF1">
    <property type="entry name" value="BETA-1,4-MANNOSYLTRANSFERASE EGH"/>
    <property type="match status" value="1"/>
</dbReference>
<keyword evidence="3" id="KW-1185">Reference proteome</keyword>
<name>A0AAV8WL11_9CUCU</name>
<dbReference type="GO" id="GO:0005737">
    <property type="term" value="C:cytoplasm"/>
    <property type="evidence" value="ECO:0007669"/>
    <property type="project" value="TreeGrafter"/>
</dbReference>
<protein>
    <recommendedName>
        <fullName evidence="1">Glycosyltransferase 2-like domain-containing protein</fullName>
    </recommendedName>
</protein>
<sequence>MPYIFAGGIKIFNIGAFVPATDLNPWVQYGFVGAAVLYILRLITFLPLPQVLFNFIGLTFYNAFPDKVILKGSPLLAPFICIRVVTRGDFPQLVKNNVNRNMNKCLDAGLENFLIEVVSDKPIGLEQHRRIREVVVPPDYRTKSGALFKARALQYCLEDKVNILSDNDWLVHLDEETLLTENSVRGILNFVMDGKHHFGQGLITYANEEVVNWITTLADSFRVTDDMGKLKLQFLMFHKPLFSWKGSFVVTQVILSYLLYHSEISLFIKSLLQFGKMEKQTIRYIVMCNLCIYVQKSRKRYYYYCCNVTHSLDRKRLAIGIRFCNLFAIY</sequence>
<dbReference type="AlphaFoldDB" id="A0AAV8WL11"/>
<dbReference type="PANTHER" id="PTHR16779">
    <property type="entry name" value="BETA-1,4-MANNOSYLTRANSFERASE EGH"/>
    <property type="match status" value="1"/>
</dbReference>
<dbReference type="InterPro" id="IPR027389">
    <property type="entry name" value="B_mannosylTrfase_Bre-3/Egh"/>
</dbReference>
<accession>A0AAV8WL11</accession>
<dbReference type="GO" id="GO:0019187">
    <property type="term" value="F:beta-1,4-mannosyltransferase activity"/>
    <property type="evidence" value="ECO:0007669"/>
    <property type="project" value="InterPro"/>
</dbReference>
<evidence type="ECO:0000313" key="2">
    <source>
        <dbReference type="EMBL" id="KAJ8927194.1"/>
    </source>
</evidence>
<dbReference type="EMBL" id="JANEYF010005719">
    <property type="protein sequence ID" value="KAJ8927194.1"/>
    <property type="molecule type" value="Genomic_DNA"/>
</dbReference>
<evidence type="ECO:0000259" key="1">
    <source>
        <dbReference type="Pfam" id="PF13632"/>
    </source>
</evidence>
<reference evidence="2" key="1">
    <citation type="journal article" date="2023" name="Insect Mol. Biol.">
        <title>Genome sequencing provides insights into the evolution of gene families encoding plant cell wall-degrading enzymes in longhorned beetles.</title>
        <authorList>
            <person name="Shin N.R."/>
            <person name="Okamura Y."/>
            <person name="Kirsch R."/>
            <person name="Pauchet Y."/>
        </authorList>
    </citation>
    <scope>NUCLEOTIDE SEQUENCE</scope>
    <source>
        <strain evidence="2">RBIC_L_NR</strain>
    </source>
</reference>
<proteinExistence type="predicted"/>